<dbReference type="OrthoDB" id="10431338at2759"/>
<organism evidence="1 2">
    <name type="scientific">Trichomonas vaginalis (strain ATCC PRA-98 / G3)</name>
    <dbReference type="NCBI Taxonomy" id="412133"/>
    <lineage>
        <taxon>Eukaryota</taxon>
        <taxon>Metamonada</taxon>
        <taxon>Parabasalia</taxon>
        <taxon>Trichomonadida</taxon>
        <taxon>Trichomonadidae</taxon>
        <taxon>Trichomonas</taxon>
    </lineage>
</organism>
<name>A2DCZ4_TRIV3</name>
<dbReference type="InParanoid" id="A2DCZ4"/>
<keyword evidence="2" id="KW-1185">Reference proteome</keyword>
<dbReference type="KEGG" id="tva:5467320"/>
<dbReference type="Proteomes" id="UP000001542">
    <property type="component" value="Unassembled WGS sequence"/>
</dbReference>
<dbReference type="AlphaFoldDB" id="A2DCZ4"/>
<proteinExistence type="predicted"/>
<dbReference type="VEuPathDB" id="TrichDB:TVAG_237940"/>
<sequence>MKSSWILDLIIRDGEFYGNPDKIEGSMWFVLAADGYPQPFSTQPCSASQKLKWDFPYRLTLQINDINRAYLYVTLCTYGPKGFGVEALGRSRFGLRSLPLGSPKQFSFPIMDSKNSANEIMSVRVVATLSMIAPQFYLISNPMYHSENTLIQPSPVKNEISEFRTLPK</sequence>
<reference evidence="1" key="2">
    <citation type="journal article" date="2007" name="Science">
        <title>Draft genome sequence of the sexually transmitted pathogen Trichomonas vaginalis.</title>
        <authorList>
            <person name="Carlton J.M."/>
            <person name="Hirt R.P."/>
            <person name="Silva J.C."/>
            <person name="Delcher A.L."/>
            <person name="Schatz M."/>
            <person name="Zhao Q."/>
            <person name="Wortman J.R."/>
            <person name="Bidwell S.L."/>
            <person name="Alsmark U.C.M."/>
            <person name="Besteiro S."/>
            <person name="Sicheritz-Ponten T."/>
            <person name="Noel C.J."/>
            <person name="Dacks J.B."/>
            <person name="Foster P.G."/>
            <person name="Simillion C."/>
            <person name="Van de Peer Y."/>
            <person name="Miranda-Saavedra D."/>
            <person name="Barton G.J."/>
            <person name="Westrop G.D."/>
            <person name="Mueller S."/>
            <person name="Dessi D."/>
            <person name="Fiori P.L."/>
            <person name="Ren Q."/>
            <person name="Paulsen I."/>
            <person name="Zhang H."/>
            <person name="Bastida-Corcuera F.D."/>
            <person name="Simoes-Barbosa A."/>
            <person name="Brown M.T."/>
            <person name="Hayes R.D."/>
            <person name="Mukherjee M."/>
            <person name="Okumura C.Y."/>
            <person name="Schneider R."/>
            <person name="Smith A.J."/>
            <person name="Vanacova S."/>
            <person name="Villalvazo M."/>
            <person name="Haas B.J."/>
            <person name="Pertea M."/>
            <person name="Feldblyum T.V."/>
            <person name="Utterback T.R."/>
            <person name="Shu C.L."/>
            <person name="Osoegawa K."/>
            <person name="de Jong P.J."/>
            <person name="Hrdy I."/>
            <person name="Horvathova L."/>
            <person name="Zubacova Z."/>
            <person name="Dolezal P."/>
            <person name="Malik S.B."/>
            <person name="Logsdon J.M. Jr."/>
            <person name="Henze K."/>
            <person name="Gupta A."/>
            <person name="Wang C.C."/>
            <person name="Dunne R.L."/>
            <person name="Upcroft J.A."/>
            <person name="Upcroft P."/>
            <person name="White O."/>
            <person name="Salzberg S.L."/>
            <person name="Tang P."/>
            <person name="Chiu C.-H."/>
            <person name="Lee Y.-S."/>
            <person name="Embley T.M."/>
            <person name="Coombs G.H."/>
            <person name="Mottram J.C."/>
            <person name="Tachezy J."/>
            <person name="Fraser-Liggett C.M."/>
            <person name="Johnson P.J."/>
        </authorList>
    </citation>
    <scope>NUCLEOTIDE SEQUENCE [LARGE SCALE GENOMIC DNA]</scope>
    <source>
        <strain evidence="1">G3</strain>
    </source>
</reference>
<dbReference type="RefSeq" id="XP_001582754.1">
    <property type="nucleotide sequence ID" value="XM_001582704.1"/>
</dbReference>
<evidence type="ECO:0000313" key="2">
    <source>
        <dbReference type="Proteomes" id="UP000001542"/>
    </source>
</evidence>
<gene>
    <name evidence="1" type="ORF">TVAG_237940</name>
</gene>
<reference evidence="1" key="1">
    <citation type="submission" date="2006-10" db="EMBL/GenBank/DDBJ databases">
        <authorList>
            <person name="Amadeo P."/>
            <person name="Zhao Q."/>
            <person name="Wortman J."/>
            <person name="Fraser-Liggett C."/>
            <person name="Carlton J."/>
        </authorList>
    </citation>
    <scope>NUCLEOTIDE SEQUENCE</scope>
    <source>
        <strain evidence="1">G3</strain>
    </source>
</reference>
<accession>A2DCZ4</accession>
<dbReference type="SMR" id="A2DCZ4"/>
<evidence type="ECO:0000313" key="1">
    <source>
        <dbReference type="EMBL" id="EAY21768.1"/>
    </source>
</evidence>
<protein>
    <submittedName>
        <fullName evidence="1">Uncharacterized protein</fullName>
    </submittedName>
</protein>
<dbReference type="EMBL" id="DS113188">
    <property type="protein sequence ID" value="EAY21768.1"/>
    <property type="molecule type" value="Genomic_DNA"/>
</dbReference>
<dbReference type="VEuPathDB" id="TrichDB:TVAGG3_0606250"/>